<dbReference type="AlphaFoldDB" id="A0A8J7Z569"/>
<comment type="caution">
    <text evidence="1">The sequence shown here is derived from an EMBL/GenBank/DDBJ whole genome shotgun (WGS) entry which is preliminary data.</text>
</comment>
<keyword evidence="2" id="KW-1185">Reference proteome</keyword>
<dbReference type="EMBL" id="WVIE01000015">
    <property type="protein sequence ID" value="NDJ18308.1"/>
    <property type="molecule type" value="Genomic_DNA"/>
</dbReference>
<organism evidence="1 2">
    <name type="scientific">Myxacorys almedinensis A</name>
    <dbReference type="NCBI Taxonomy" id="2690445"/>
    <lineage>
        <taxon>Bacteria</taxon>
        <taxon>Bacillati</taxon>
        <taxon>Cyanobacteriota</taxon>
        <taxon>Cyanophyceae</taxon>
        <taxon>Leptolyngbyales</taxon>
        <taxon>Leptolyngbyaceae</taxon>
        <taxon>Myxacorys</taxon>
        <taxon>Myxacorys almedinensis</taxon>
    </lineage>
</organism>
<name>A0A8J7Z569_9CYAN</name>
<sequence>MLTQHRKPVRLYIVSRDLPIWSEVETTGTIYQKSTDQFHLVLTEPRVNESASRRKGGSTVTTTPRLIWLDISPCRIAMTMQGDGKVSYRHLWQRGVYGFSRYWLQDDSTKPNPSLQLRNFTRTLWLEQSPFPKLLQLDYELWSEKLQLGSYVLHLEISD</sequence>
<evidence type="ECO:0000313" key="1">
    <source>
        <dbReference type="EMBL" id="NDJ18308.1"/>
    </source>
</evidence>
<accession>A0A8J7Z569</accession>
<protein>
    <submittedName>
        <fullName evidence="1">Uncharacterized protein</fullName>
    </submittedName>
</protein>
<evidence type="ECO:0000313" key="2">
    <source>
        <dbReference type="Proteomes" id="UP000646053"/>
    </source>
</evidence>
<dbReference type="Proteomes" id="UP000646053">
    <property type="component" value="Unassembled WGS sequence"/>
</dbReference>
<reference evidence="1" key="1">
    <citation type="submission" date="2019-12" db="EMBL/GenBank/DDBJ databases">
        <title>High-Quality draft genome sequences of three cyanobacteria isolated from the limestone walls of the Old Cathedral of Coimbra.</title>
        <authorList>
            <person name="Tiago I."/>
            <person name="Soares F."/>
            <person name="Portugal A."/>
        </authorList>
    </citation>
    <scope>NUCLEOTIDE SEQUENCE</scope>
    <source>
        <strain evidence="1">A</strain>
    </source>
</reference>
<gene>
    <name evidence="1" type="ORF">GS601_13570</name>
</gene>
<dbReference type="RefSeq" id="WP_162423837.1">
    <property type="nucleotide sequence ID" value="NZ_WVIE01000015.1"/>
</dbReference>
<proteinExistence type="predicted"/>